<dbReference type="InterPro" id="IPR036928">
    <property type="entry name" value="AS_sf"/>
</dbReference>
<comment type="similarity">
    <text evidence="1">Belongs to the amidase family.</text>
</comment>
<dbReference type="PANTHER" id="PTHR11895">
    <property type="entry name" value="TRANSAMIDASE"/>
    <property type="match status" value="1"/>
</dbReference>
<dbReference type="Gene3D" id="3.90.1300.10">
    <property type="entry name" value="Amidase signature (AS) domain"/>
    <property type="match status" value="1"/>
</dbReference>
<sequence length="494" mass="54568">MVKIKDATYWAEKIREGKISREELLESTQKKIEEINPRYNAVIAYDFNKAKSSLSKTKEGYFSGIPFPLKMLGQDHAGLPSTSSSKLFEESIARSDDNFVKAALEAGLTPFGQTNSPEFGFKNITDSALYGDTRNVWNTAYSSGGSSGGAASAVASGIFPMAGASDGGGSIRIPASFSGLIGLKMTRGLMPQGPGNYRGWQGAATTGALTVSVRDTASFLAEMQRKQEADPYQTELLDKETLHHLTEPKKPLKIAYSFDSPVSGISISGTSKAALQKAVDFLKAQGHQLIEIAFPLNARPLVQTYYQMNAAETYAMLKPWEIANDRKINKSDVEPLTYALLEAGRNADAASYIQALNQWDSACATFDEDIFKNFDLFLTPTTARTAPKIDEELIAPNIIEKMKHMELYDFSEQIETIEQAFEKSLTFTPYNFISNLTGQPALSLPIYLDETTHLPQGVQVWGKKNSEPLMLSMALQFENHDQFILPEFYRSLLR</sequence>
<gene>
    <name evidence="3" type="ORF">AALA52_04750</name>
</gene>
<name>A0ABV4D571_9LACT</name>
<proteinExistence type="inferred from homology"/>
<protein>
    <submittedName>
        <fullName evidence="3">Amidase family protein</fullName>
    </submittedName>
</protein>
<reference evidence="3 4" key="1">
    <citation type="submission" date="2024-03" db="EMBL/GenBank/DDBJ databases">
        <title>Mouse gut bacterial collection (mGBC) of GemPharmatech.</title>
        <authorList>
            <person name="He Y."/>
            <person name="Dong L."/>
            <person name="Wu D."/>
            <person name="Gao X."/>
            <person name="Lin Z."/>
        </authorList>
    </citation>
    <scope>NUCLEOTIDE SEQUENCE [LARGE SCALE GENOMIC DNA]</scope>
    <source>
        <strain evidence="3 4">61-15</strain>
    </source>
</reference>
<organism evidence="3 4">
    <name type="scientific">Lactococcus ileimucosae</name>
    <dbReference type="NCBI Taxonomy" id="2941329"/>
    <lineage>
        <taxon>Bacteria</taxon>
        <taxon>Bacillati</taxon>
        <taxon>Bacillota</taxon>
        <taxon>Bacilli</taxon>
        <taxon>Lactobacillales</taxon>
        <taxon>Streptococcaceae</taxon>
        <taxon>Lactococcus</taxon>
    </lineage>
</organism>
<feature type="domain" description="Amidase" evidence="2">
    <location>
        <begin position="23"/>
        <end position="470"/>
    </location>
</feature>
<dbReference type="Proteomes" id="UP001565283">
    <property type="component" value="Unassembled WGS sequence"/>
</dbReference>
<dbReference type="RefSeq" id="WP_369948202.1">
    <property type="nucleotide sequence ID" value="NZ_JBCLSH010000011.1"/>
</dbReference>
<keyword evidence="4" id="KW-1185">Reference proteome</keyword>
<dbReference type="SUPFAM" id="SSF75304">
    <property type="entry name" value="Amidase signature (AS) enzymes"/>
    <property type="match status" value="1"/>
</dbReference>
<accession>A0ABV4D571</accession>
<dbReference type="PROSITE" id="PS00571">
    <property type="entry name" value="AMIDASES"/>
    <property type="match status" value="1"/>
</dbReference>
<dbReference type="InterPro" id="IPR023631">
    <property type="entry name" value="Amidase_dom"/>
</dbReference>
<dbReference type="EMBL" id="JBCLSH010000011">
    <property type="protein sequence ID" value="MEY8443553.1"/>
    <property type="molecule type" value="Genomic_DNA"/>
</dbReference>
<dbReference type="Pfam" id="PF01425">
    <property type="entry name" value="Amidase"/>
    <property type="match status" value="1"/>
</dbReference>
<evidence type="ECO:0000259" key="2">
    <source>
        <dbReference type="Pfam" id="PF01425"/>
    </source>
</evidence>
<comment type="caution">
    <text evidence="3">The sequence shown here is derived from an EMBL/GenBank/DDBJ whole genome shotgun (WGS) entry which is preliminary data.</text>
</comment>
<dbReference type="PANTHER" id="PTHR11895:SF7">
    <property type="entry name" value="GLUTAMYL-TRNA(GLN) AMIDOTRANSFERASE SUBUNIT A, MITOCHONDRIAL"/>
    <property type="match status" value="1"/>
</dbReference>
<dbReference type="InterPro" id="IPR020556">
    <property type="entry name" value="Amidase_CS"/>
</dbReference>
<evidence type="ECO:0000256" key="1">
    <source>
        <dbReference type="ARBA" id="ARBA00009199"/>
    </source>
</evidence>
<evidence type="ECO:0000313" key="3">
    <source>
        <dbReference type="EMBL" id="MEY8443553.1"/>
    </source>
</evidence>
<evidence type="ECO:0000313" key="4">
    <source>
        <dbReference type="Proteomes" id="UP001565283"/>
    </source>
</evidence>
<dbReference type="InterPro" id="IPR000120">
    <property type="entry name" value="Amidase"/>
</dbReference>